<dbReference type="GO" id="GO:0008270">
    <property type="term" value="F:zinc ion binding"/>
    <property type="evidence" value="ECO:0007669"/>
    <property type="project" value="UniProtKB-KW"/>
</dbReference>
<keyword evidence="14 20" id="KW-0411">Iron-sulfur</keyword>
<dbReference type="InterPro" id="IPR012337">
    <property type="entry name" value="RNaseH-like_sf"/>
</dbReference>
<evidence type="ECO:0000256" key="19">
    <source>
        <dbReference type="ARBA" id="ARBA00066055"/>
    </source>
</evidence>
<keyword evidence="12 20" id="KW-0239">DNA-directed DNA polymerase</keyword>
<comment type="similarity">
    <text evidence="3 20">Belongs to the DNA polymerase type-B family.</text>
</comment>
<feature type="region of interest" description="Disordered" evidence="21">
    <location>
        <begin position="1"/>
        <end position="44"/>
    </location>
</feature>
<keyword evidence="7 20" id="KW-0235">DNA replication</keyword>
<feature type="region of interest" description="Disordered" evidence="21">
    <location>
        <begin position="821"/>
        <end position="1003"/>
    </location>
</feature>
<evidence type="ECO:0000256" key="4">
    <source>
        <dbReference type="ARBA" id="ARBA00022485"/>
    </source>
</evidence>
<dbReference type="OMA" id="GRNKMGF"/>
<dbReference type="InterPro" id="IPR042087">
    <property type="entry name" value="DNA_pol_B_thumb"/>
</dbReference>
<feature type="domain" description="C4-type zinc-finger of DNA polymerase delta" evidence="24">
    <location>
        <begin position="1901"/>
        <end position="1971"/>
    </location>
</feature>
<feature type="compositionally biased region" description="Polar residues" evidence="21">
    <location>
        <begin position="962"/>
        <end position="991"/>
    </location>
</feature>
<dbReference type="PANTHER" id="PTHR45812">
    <property type="entry name" value="DNA POLYMERASE ZETA CATALYTIC SUBUNIT"/>
    <property type="match status" value="1"/>
</dbReference>
<feature type="compositionally biased region" description="Basic and acidic residues" evidence="21">
    <location>
        <begin position="553"/>
        <end position="562"/>
    </location>
</feature>
<evidence type="ECO:0000313" key="26">
    <source>
        <dbReference type="EMBL" id="KPV78298.1"/>
    </source>
</evidence>
<dbReference type="STRING" id="578459.A0A194SC37"/>
<dbReference type="InterPro" id="IPR006172">
    <property type="entry name" value="DNA-dir_DNA_pol_B"/>
</dbReference>
<dbReference type="EC" id="2.7.7.7" evidence="20"/>
<dbReference type="FunFam" id="3.30.342.10:FF:000018">
    <property type="entry name" value="DNA polymerase"/>
    <property type="match status" value="1"/>
</dbReference>
<feature type="compositionally biased region" description="Basic and acidic residues" evidence="21">
    <location>
        <begin position="1114"/>
        <end position="1130"/>
    </location>
</feature>
<dbReference type="InterPro" id="IPR043502">
    <property type="entry name" value="DNA/RNA_pol_sf"/>
</dbReference>
<dbReference type="Pfam" id="PF24055">
    <property type="entry name" value="POL3_N"/>
    <property type="match status" value="1"/>
</dbReference>
<evidence type="ECO:0000256" key="17">
    <source>
        <dbReference type="ARBA" id="ARBA00023242"/>
    </source>
</evidence>
<evidence type="ECO:0000259" key="25">
    <source>
        <dbReference type="Pfam" id="PF24055"/>
    </source>
</evidence>
<evidence type="ECO:0000256" key="14">
    <source>
        <dbReference type="ARBA" id="ARBA00023014"/>
    </source>
</evidence>
<evidence type="ECO:0000256" key="16">
    <source>
        <dbReference type="ARBA" id="ARBA00023204"/>
    </source>
</evidence>
<comment type="subunit">
    <text evidence="19">Forms DNA polymerase zeta with REV7.</text>
</comment>
<evidence type="ECO:0000256" key="2">
    <source>
        <dbReference type="ARBA" id="ARBA00004123"/>
    </source>
</evidence>
<feature type="domain" description="DNA polymerase delta/zeta catalytic subunit N-terminal" evidence="25">
    <location>
        <begin position="100"/>
        <end position="181"/>
    </location>
</feature>
<evidence type="ECO:0000256" key="9">
    <source>
        <dbReference type="ARBA" id="ARBA00022763"/>
    </source>
</evidence>
<evidence type="ECO:0000256" key="11">
    <source>
        <dbReference type="ARBA" id="ARBA00022833"/>
    </source>
</evidence>
<organism evidence="26 27">
    <name type="scientific">Rhodotorula graminis (strain WP1)</name>
    <dbReference type="NCBI Taxonomy" id="578459"/>
    <lineage>
        <taxon>Eukaryota</taxon>
        <taxon>Fungi</taxon>
        <taxon>Dikarya</taxon>
        <taxon>Basidiomycota</taxon>
        <taxon>Pucciniomycotina</taxon>
        <taxon>Microbotryomycetes</taxon>
        <taxon>Sporidiobolales</taxon>
        <taxon>Sporidiobolaceae</taxon>
        <taxon>Rhodotorula</taxon>
    </lineage>
</organism>
<evidence type="ECO:0000259" key="22">
    <source>
        <dbReference type="Pfam" id="PF00136"/>
    </source>
</evidence>
<comment type="cofactor">
    <cofactor evidence="1 20">
        <name>[4Fe-4S] cluster</name>
        <dbReference type="ChEBI" id="CHEBI:49883"/>
    </cofactor>
</comment>
<dbReference type="FunFam" id="1.10.132.60:FF:000007">
    <property type="entry name" value="DNA polymerase"/>
    <property type="match status" value="1"/>
</dbReference>
<sequence>MGNQGDPPAAPSSHPATAPPPAPPPPPPPPPLDPSAPSTPPPDSFIRFRLSAIDTVLAYDHSQYDIRRSPFTSEPLRQVPLIRIWGATDRGQRVTALVHGVFPYVYVEYKGRLDPDSVHDYIRRFGAALNRAMDLSLPNKYGKKQAPQYVAFVVLCKGTNFYGYHVGHSPFLKVYLVNPRHKNRLSEVLRSGAVLRTQFDVFEGHVPYLLQFMLDANLYGCGWVEVGECRFREELPDHVVKSSDDFAPDSCDGPYSERLYTVDTVPPHRLHPSVDAGGPAKISYEALELDLPYTAILNRRVLTPRDLHHDFVELLHPDSVERGKLVRSLKEIWADEARRRAERGETGPADTADTAQREWDERDAAQAIWRREPEFRDKVAAKLGEDLRRWRDQVGPRGKAQPEFASFVDDTARHARGGNRHWLTKVRTTFEQVDAVSIDRFAQDERDKYEFGAWAVQGIGIPVPKVDEADVDLARLRASTAAASAARRTARRRPQDAAEGEGDDDEMDGDDFDSGEDEYGDGPGQGGGGGRGRGGQAPPATQAEALARQRRSGAADRIERRGRMASTQEGEWDREPDERDDDDDEEEDNFWGVDAGTDRPASRAPSEASFFCGGDEDEDAEDGRSSMRPDSLSPVKRSSPSKRLTPSKRPLASPAQLGHVDHDHGHTDEPSAKRVKADEEERVRKMAEQGGEFGKQAASFTTPTHPRSTPSSARAARTAHHISPAVTPSRRSARNPFASPSKALSFRIAAPSSSGSTLRPGPEDDGEAALFSSPPPDLKLDPDTAVEPQGAQQVQPSVAAPRQLAHHVSNLSTALSLEEYLQSSAESADVRSPSPPGRSRSNVTPSQALADLKDLPDDALDEYMPTPTLKEEVPSQLPPHPRSSPPPPLFDFDDMHVEERPSRPSSPPHASPMLEIEPASPVLTDLDRDVKPPLEPTLRPTKKHVMFQLARTDLSSSAASAGTTPTPVASVNGSQRSTTPLQTSQNTTDSADSVVAPAPPRRVSTYPLSARSFTFAEPPPTTSTVVAALERDNRSYVVYKDPYYSKPADVPRRKREYAGRSFRLKGSRIVDLTPFVHHDALGPLPSETPSAPLSRMLDVRAWEYAVRPPTRENLDEWLSKNGGRKDEKKPRFNPIKSQVEGPTQKTGSEKFQSIKGASQREKQHMAVLAMELHVNTRGKLLPNPQHDAIEFLVFCLKSDNEREDEYWNGRNEKTHVGYIVVGEGKKYERLDNRCHVHVVETERDLIELFLDKLRMEWDPECVAGFEVHHGSWGYLLERAETAFEWNLVPELGRVKSFDTGKFGDKHSDRWGFSQSSVLNFTGRHVLPVWRILKADNKFQQNSFEHIALHVLGIRTPHFSYETLTAWYASGEAVDMARVVEYWRNRVEMDVEMLDAAEVVEQSCEEARVFGVDFNSVRTRGSQFKVESVMFKLAKPESFLLLSPNRVQVGRQNAAECMPLIMEPQSAFYKGPLLVMDFQSLYPSCMIAYNYCYSTFLGRVSDFKGSNKFGVSEVDLPDGLLNLLKDDITISPNGMMFAKERVRKSLLAKMVGELLETRVMVKGSMKAVADDKALTKLLNARQLALKFLANVTYGYTSATFSGRMPAVEVADAIVQTGRESLEKAMETIKATRRWGAQVVYGDTDSLFIYLPGKTKDEAFRIGNEMADVITQQNPRPIKLKFEKVYLPCVLVAKKRYVGFKYEYQQQKDPDFDAKGIETIRRDGIPATQKMQETCLKILFRTSDLSLVKEYCQRQWKKIQAGDVSPQDFTIAKKVKLGSYAEGRLPPPGAVVAGRAMAEDPRAEPEYGERVPYVMFQAAPGQKQVHRALAPQEFLADSRLRLDDVHYIERMMIPPLERIFNLVGADVKSWYREMAKAKRVHRVGEGKSGRAVMLEQHFISDRCVACDGPEGHGGLCPDCAAHPTAVAHTLSARQQALLSRQFALRAVCVSCSGTPSFATIACDSIDCPNMYARARNDNELEKLPNLANLHLAF</sequence>
<feature type="compositionally biased region" description="Pro residues" evidence="21">
    <location>
        <begin position="17"/>
        <end position="43"/>
    </location>
</feature>
<feature type="compositionally biased region" description="Polar residues" evidence="21">
    <location>
        <begin position="1140"/>
        <end position="1151"/>
    </location>
</feature>
<dbReference type="OrthoDB" id="2414538at2759"/>
<evidence type="ECO:0000256" key="5">
    <source>
        <dbReference type="ARBA" id="ARBA00022679"/>
    </source>
</evidence>
<dbReference type="Pfam" id="PF14260">
    <property type="entry name" value="zf-C4pol"/>
    <property type="match status" value="1"/>
</dbReference>
<dbReference type="SUPFAM" id="SSF56672">
    <property type="entry name" value="DNA/RNA polymerases"/>
    <property type="match status" value="1"/>
</dbReference>
<dbReference type="InterPro" id="IPR030559">
    <property type="entry name" value="PolZ_Rev3"/>
</dbReference>
<dbReference type="PROSITE" id="PS00116">
    <property type="entry name" value="DNA_POLYMERASE_B"/>
    <property type="match status" value="1"/>
</dbReference>
<feature type="domain" description="DNA-directed DNA polymerase family B multifunctional" evidence="22">
    <location>
        <begin position="1412"/>
        <end position="1859"/>
    </location>
</feature>
<comment type="catalytic activity">
    <reaction evidence="18 20">
        <text>DNA(n) + a 2'-deoxyribonucleoside 5'-triphosphate = DNA(n+1) + diphosphate</text>
        <dbReference type="Rhea" id="RHEA:22508"/>
        <dbReference type="Rhea" id="RHEA-COMP:17339"/>
        <dbReference type="Rhea" id="RHEA-COMP:17340"/>
        <dbReference type="ChEBI" id="CHEBI:33019"/>
        <dbReference type="ChEBI" id="CHEBI:61560"/>
        <dbReference type="ChEBI" id="CHEBI:173112"/>
        <dbReference type="EC" id="2.7.7.7"/>
    </reaction>
</comment>
<dbReference type="GO" id="GO:0042276">
    <property type="term" value="P:error-prone translesion synthesis"/>
    <property type="evidence" value="ECO:0007669"/>
    <property type="project" value="TreeGrafter"/>
</dbReference>
<dbReference type="CDD" id="cd05534">
    <property type="entry name" value="POLBc_zeta"/>
    <property type="match status" value="1"/>
</dbReference>
<dbReference type="SUPFAM" id="SSF53098">
    <property type="entry name" value="Ribonuclease H-like"/>
    <property type="match status" value="1"/>
</dbReference>
<dbReference type="EMBL" id="KQ474073">
    <property type="protein sequence ID" value="KPV78298.1"/>
    <property type="molecule type" value="Genomic_DNA"/>
</dbReference>
<proteinExistence type="inferred from homology"/>
<evidence type="ECO:0000259" key="24">
    <source>
        <dbReference type="Pfam" id="PF14260"/>
    </source>
</evidence>
<feature type="domain" description="DNA-directed DNA polymerase family B exonuclease" evidence="23">
    <location>
        <begin position="1161"/>
        <end position="1333"/>
    </location>
</feature>
<evidence type="ECO:0000256" key="15">
    <source>
        <dbReference type="ARBA" id="ARBA00023125"/>
    </source>
</evidence>
<feature type="compositionally biased region" description="Acidic residues" evidence="21">
    <location>
        <begin position="498"/>
        <end position="520"/>
    </location>
</feature>
<dbReference type="Pfam" id="PF00136">
    <property type="entry name" value="DNA_pol_B"/>
    <property type="match status" value="1"/>
</dbReference>
<feature type="compositionally biased region" description="Pro residues" evidence="21">
    <location>
        <begin position="876"/>
        <end position="889"/>
    </location>
</feature>
<evidence type="ECO:0000256" key="8">
    <source>
        <dbReference type="ARBA" id="ARBA00022723"/>
    </source>
</evidence>
<dbReference type="CDD" id="cd05778">
    <property type="entry name" value="DNA_polB_zeta_exo"/>
    <property type="match status" value="1"/>
</dbReference>
<evidence type="ECO:0000259" key="23">
    <source>
        <dbReference type="Pfam" id="PF03104"/>
    </source>
</evidence>
<feature type="compositionally biased region" description="Low complexity" evidence="21">
    <location>
        <begin position="699"/>
        <end position="716"/>
    </location>
</feature>
<evidence type="ECO:0000256" key="1">
    <source>
        <dbReference type="ARBA" id="ARBA00001966"/>
    </source>
</evidence>
<dbReference type="GeneID" id="28975942"/>
<keyword evidence="27" id="KW-1185">Reference proteome</keyword>
<name>A0A194SC37_RHOGW</name>
<keyword evidence="10 20" id="KW-0863">Zinc-finger</keyword>
<feature type="region of interest" description="Disordered" evidence="21">
    <location>
        <begin position="482"/>
        <end position="805"/>
    </location>
</feature>
<dbReference type="GO" id="GO:0000724">
    <property type="term" value="P:double-strand break repair via homologous recombination"/>
    <property type="evidence" value="ECO:0007669"/>
    <property type="project" value="TreeGrafter"/>
</dbReference>
<dbReference type="GO" id="GO:0003887">
    <property type="term" value="F:DNA-directed DNA polymerase activity"/>
    <property type="evidence" value="ECO:0007669"/>
    <property type="project" value="UniProtKB-KW"/>
</dbReference>
<dbReference type="SMART" id="SM00486">
    <property type="entry name" value="POLBc"/>
    <property type="match status" value="1"/>
</dbReference>
<dbReference type="GO" id="GO:0016035">
    <property type="term" value="C:zeta DNA polymerase complex"/>
    <property type="evidence" value="ECO:0007669"/>
    <property type="project" value="InterPro"/>
</dbReference>
<keyword evidence="16" id="KW-0234">DNA repair</keyword>
<keyword evidence="8 20" id="KW-0479">Metal-binding</keyword>
<feature type="region of interest" description="Disordered" evidence="21">
    <location>
        <begin position="338"/>
        <end position="357"/>
    </location>
</feature>
<dbReference type="InterPro" id="IPR006133">
    <property type="entry name" value="DNA-dir_DNA_pol_B_exonuc"/>
</dbReference>
<evidence type="ECO:0000256" key="20">
    <source>
        <dbReference type="RuleBase" id="RU000442"/>
    </source>
</evidence>
<evidence type="ECO:0000256" key="12">
    <source>
        <dbReference type="ARBA" id="ARBA00022932"/>
    </source>
</evidence>
<evidence type="ECO:0000256" key="6">
    <source>
        <dbReference type="ARBA" id="ARBA00022695"/>
    </source>
</evidence>
<dbReference type="Pfam" id="PF03104">
    <property type="entry name" value="DNA_pol_B_exo1"/>
    <property type="match status" value="1"/>
</dbReference>
<evidence type="ECO:0000313" key="27">
    <source>
        <dbReference type="Proteomes" id="UP000053890"/>
    </source>
</evidence>
<feature type="compositionally biased region" description="Basic and acidic residues" evidence="21">
    <location>
        <begin position="893"/>
        <end position="902"/>
    </location>
</feature>
<evidence type="ECO:0000256" key="18">
    <source>
        <dbReference type="ARBA" id="ARBA00049244"/>
    </source>
</evidence>
<dbReference type="Proteomes" id="UP000053890">
    <property type="component" value="Unassembled WGS sequence"/>
</dbReference>
<dbReference type="InterPro" id="IPR025687">
    <property type="entry name" value="Znf-C4pol"/>
</dbReference>
<reference evidence="26 27" key="1">
    <citation type="journal article" date="2015" name="Front. Microbiol.">
        <title>Genome sequence of the plant growth promoting endophytic yeast Rhodotorula graminis WP1.</title>
        <authorList>
            <person name="Firrincieli A."/>
            <person name="Otillar R."/>
            <person name="Salamov A."/>
            <person name="Schmutz J."/>
            <person name="Khan Z."/>
            <person name="Redman R.S."/>
            <person name="Fleck N.D."/>
            <person name="Lindquist E."/>
            <person name="Grigoriev I.V."/>
            <person name="Doty S.L."/>
        </authorList>
    </citation>
    <scope>NUCLEOTIDE SEQUENCE [LARGE SCALE GENOMIC DNA]</scope>
    <source>
        <strain evidence="26 27">WP1</strain>
    </source>
</reference>
<keyword evidence="9" id="KW-0227">DNA damage</keyword>
<dbReference type="InterPro" id="IPR017964">
    <property type="entry name" value="DNA-dir_DNA_pol_B_CS"/>
</dbReference>
<dbReference type="GO" id="GO:0003677">
    <property type="term" value="F:DNA binding"/>
    <property type="evidence" value="ECO:0007669"/>
    <property type="project" value="UniProtKB-KW"/>
</dbReference>
<dbReference type="GO" id="GO:0051539">
    <property type="term" value="F:4 iron, 4 sulfur cluster binding"/>
    <property type="evidence" value="ECO:0007669"/>
    <property type="project" value="UniProtKB-KW"/>
</dbReference>
<evidence type="ECO:0000256" key="3">
    <source>
        <dbReference type="ARBA" id="ARBA00005755"/>
    </source>
</evidence>
<evidence type="ECO:0000256" key="7">
    <source>
        <dbReference type="ARBA" id="ARBA00022705"/>
    </source>
</evidence>
<accession>A0A194SC37</accession>
<dbReference type="GO" id="GO:0005634">
    <property type="term" value="C:nucleus"/>
    <property type="evidence" value="ECO:0007669"/>
    <property type="project" value="UniProtKB-SubCell"/>
</dbReference>
<dbReference type="InterPro" id="IPR023211">
    <property type="entry name" value="DNA_pol_palm_dom_sf"/>
</dbReference>
<keyword evidence="4 20" id="KW-0004">4Fe-4S</keyword>
<dbReference type="Gene3D" id="3.90.1600.10">
    <property type="entry name" value="Palm domain of DNA polymerase"/>
    <property type="match status" value="1"/>
</dbReference>
<keyword evidence="17 20" id="KW-0539">Nucleus</keyword>
<dbReference type="RefSeq" id="XP_018274347.1">
    <property type="nucleotide sequence ID" value="XM_018415494.1"/>
</dbReference>
<evidence type="ECO:0000256" key="21">
    <source>
        <dbReference type="SAM" id="MobiDB-lite"/>
    </source>
</evidence>
<keyword evidence="6 20" id="KW-0548">Nucleotidyltransferase</keyword>
<dbReference type="PRINTS" id="PR00106">
    <property type="entry name" value="DNAPOLB"/>
</dbReference>
<dbReference type="InterPro" id="IPR056435">
    <property type="entry name" value="DPOD/Z_N"/>
</dbReference>
<evidence type="ECO:0000256" key="10">
    <source>
        <dbReference type="ARBA" id="ARBA00022771"/>
    </source>
</evidence>
<feature type="compositionally biased region" description="Gly residues" evidence="21">
    <location>
        <begin position="521"/>
        <end position="535"/>
    </location>
</feature>
<comment type="subcellular location">
    <subcellularLocation>
        <location evidence="2 20">Nucleus</location>
    </subcellularLocation>
</comment>
<feature type="compositionally biased region" description="Acidic residues" evidence="21">
    <location>
        <begin position="578"/>
        <end position="589"/>
    </location>
</feature>
<dbReference type="Gene3D" id="3.30.342.10">
    <property type="entry name" value="DNA Polymerase, chain B, domain 1"/>
    <property type="match status" value="1"/>
</dbReference>
<dbReference type="Gene3D" id="1.10.132.60">
    <property type="entry name" value="DNA polymerase family B, C-terminal domain"/>
    <property type="match status" value="1"/>
</dbReference>
<feature type="region of interest" description="Disordered" evidence="21">
    <location>
        <begin position="1114"/>
        <end position="1157"/>
    </location>
</feature>
<dbReference type="Gene3D" id="1.10.287.690">
    <property type="entry name" value="Helix hairpin bin"/>
    <property type="match status" value="1"/>
</dbReference>
<keyword evidence="11 20" id="KW-0862">Zinc</keyword>
<keyword evidence="13 20" id="KW-0408">Iron</keyword>
<dbReference type="InterPro" id="IPR036397">
    <property type="entry name" value="RNaseH_sf"/>
</dbReference>
<dbReference type="FunFam" id="1.10.287.690:FF:000002">
    <property type="entry name" value="DNA polymerase zeta"/>
    <property type="match status" value="1"/>
</dbReference>
<dbReference type="GO" id="GO:0000166">
    <property type="term" value="F:nucleotide binding"/>
    <property type="evidence" value="ECO:0007669"/>
    <property type="project" value="InterPro"/>
</dbReference>
<dbReference type="GO" id="GO:0006260">
    <property type="term" value="P:DNA replication"/>
    <property type="evidence" value="ECO:0007669"/>
    <property type="project" value="UniProtKB-KW"/>
</dbReference>
<dbReference type="InterPro" id="IPR006134">
    <property type="entry name" value="DNA-dir_DNA_pol_B_multi_dom"/>
</dbReference>
<dbReference type="Gene3D" id="3.30.420.10">
    <property type="entry name" value="Ribonuclease H-like superfamily/Ribonuclease H"/>
    <property type="match status" value="1"/>
</dbReference>
<dbReference type="PANTHER" id="PTHR45812:SF1">
    <property type="entry name" value="DNA POLYMERASE ZETA CATALYTIC SUBUNIT"/>
    <property type="match status" value="1"/>
</dbReference>
<keyword evidence="15 20" id="KW-0238">DNA-binding</keyword>
<keyword evidence="5 20" id="KW-0808">Transferase</keyword>
<protein>
    <recommendedName>
        <fullName evidence="20">DNA polymerase</fullName>
        <ecNumber evidence="20">2.7.7.7</ecNumber>
    </recommendedName>
</protein>
<gene>
    <name evidence="26" type="ORF">RHOBADRAFT_50779</name>
</gene>
<evidence type="ECO:0000256" key="13">
    <source>
        <dbReference type="ARBA" id="ARBA00023004"/>
    </source>
</evidence>
<feature type="compositionally biased region" description="Basic and acidic residues" evidence="21">
    <location>
        <begin position="659"/>
        <end position="687"/>
    </location>
</feature>